<protein>
    <submittedName>
        <fullName evidence="1">Uncharacterized protein</fullName>
    </submittedName>
</protein>
<gene>
    <name evidence="1" type="ORF">BDV34DRAFT_22919</name>
</gene>
<dbReference type="VEuPathDB" id="FungiDB:BDV34DRAFT_22919"/>
<sequence length="217" mass="24516">MTPSAASNLTVAEYITYHMYHGDMISLESFPDELKCVLFSAVVVGPETHTELNSTPSVLYGIKPDQTGPNGTKISVVKFYSPPTPLPAVPRSRGLSDHPLQKRLGFARAPSFRHFYYNYRPSKGSLSPPEINPPPNQQSHYLLGRLLESHIDRKNRSFRNQLEYFRQSFGFGVFRFRDPNSPPTQISRLTRPTIDDVQMHSQHITSCPPSPLHAVPR</sequence>
<dbReference type="Proteomes" id="UP000326532">
    <property type="component" value="Unassembled WGS sequence"/>
</dbReference>
<proteinExistence type="predicted"/>
<dbReference type="EMBL" id="ML735053">
    <property type="protein sequence ID" value="KAB8200092.1"/>
    <property type="molecule type" value="Genomic_DNA"/>
</dbReference>
<accession>A0A5N6D4C1</accession>
<name>A0A5N6D4C1_ASPPA</name>
<evidence type="ECO:0000313" key="2">
    <source>
        <dbReference type="Proteomes" id="UP000326532"/>
    </source>
</evidence>
<organism evidence="1 2">
    <name type="scientific">Aspergillus parasiticus</name>
    <dbReference type="NCBI Taxonomy" id="5067"/>
    <lineage>
        <taxon>Eukaryota</taxon>
        <taxon>Fungi</taxon>
        <taxon>Dikarya</taxon>
        <taxon>Ascomycota</taxon>
        <taxon>Pezizomycotina</taxon>
        <taxon>Eurotiomycetes</taxon>
        <taxon>Eurotiomycetidae</taxon>
        <taxon>Eurotiales</taxon>
        <taxon>Aspergillaceae</taxon>
        <taxon>Aspergillus</taxon>
        <taxon>Aspergillus subgen. Circumdati</taxon>
    </lineage>
</organism>
<keyword evidence="2" id="KW-1185">Reference proteome</keyword>
<reference evidence="1 2" key="1">
    <citation type="submission" date="2019-04" db="EMBL/GenBank/DDBJ databases">
        <title>Fungal friends and foes A comparative genomics study of 23 Aspergillus species from section Flavi.</title>
        <authorList>
            <consortium name="DOE Joint Genome Institute"/>
            <person name="Kjaerbolling I."/>
            <person name="Vesth T.C."/>
            <person name="Frisvad J.C."/>
            <person name="Nybo J.L."/>
            <person name="Theobald S."/>
            <person name="Kildgaard S."/>
            <person name="Petersen T.I."/>
            <person name="Kuo A."/>
            <person name="Sato A."/>
            <person name="Lyhne E.K."/>
            <person name="Kogle M.E."/>
            <person name="Wiebenga A."/>
            <person name="Kun R.S."/>
            <person name="Lubbers R.J."/>
            <person name="Makela M.R."/>
            <person name="Barry K."/>
            <person name="Chovatia M."/>
            <person name="Clum A."/>
            <person name="Daum C."/>
            <person name="Haridas S."/>
            <person name="He G."/>
            <person name="LaButti K."/>
            <person name="Lipzen A."/>
            <person name="Mondo S."/>
            <person name="Pangilinan J."/>
            <person name="Riley R."/>
            <person name="Salamov A."/>
            <person name="Simmons B.A."/>
            <person name="Magnuson J.K."/>
            <person name="Henrissat B."/>
            <person name="Mortensen U.H."/>
            <person name="Larsen T.O."/>
            <person name="De vries R.P."/>
            <person name="Grigoriev I.V."/>
            <person name="Machida M."/>
            <person name="Baker S.E."/>
            <person name="Andersen M.R."/>
        </authorList>
    </citation>
    <scope>NUCLEOTIDE SEQUENCE [LARGE SCALE GENOMIC DNA]</scope>
    <source>
        <strain evidence="1 2">CBS 117618</strain>
    </source>
</reference>
<evidence type="ECO:0000313" key="1">
    <source>
        <dbReference type="EMBL" id="KAB8200092.1"/>
    </source>
</evidence>
<dbReference type="AlphaFoldDB" id="A0A5N6D4C1"/>